<evidence type="ECO:0000313" key="2">
    <source>
        <dbReference type="Proteomes" id="UP000317369"/>
    </source>
</evidence>
<gene>
    <name evidence="1" type="ORF">KS4_07690</name>
</gene>
<keyword evidence="2" id="KW-1185">Reference proteome</keyword>
<organism evidence="1 2">
    <name type="scientific">Poriferisphaera corsica</name>
    <dbReference type="NCBI Taxonomy" id="2528020"/>
    <lineage>
        <taxon>Bacteria</taxon>
        <taxon>Pseudomonadati</taxon>
        <taxon>Planctomycetota</taxon>
        <taxon>Phycisphaerae</taxon>
        <taxon>Phycisphaerales</taxon>
        <taxon>Phycisphaeraceae</taxon>
        <taxon>Poriferisphaera</taxon>
    </lineage>
</organism>
<dbReference type="EMBL" id="CP036425">
    <property type="protein sequence ID" value="QDU32735.1"/>
    <property type="molecule type" value="Genomic_DNA"/>
</dbReference>
<name>A0A517YR76_9BACT</name>
<dbReference type="Proteomes" id="UP000317369">
    <property type="component" value="Chromosome"/>
</dbReference>
<evidence type="ECO:0000313" key="1">
    <source>
        <dbReference type="EMBL" id="QDU32735.1"/>
    </source>
</evidence>
<dbReference type="AlphaFoldDB" id="A0A517YR76"/>
<proteinExistence type="predicted"/>
<dbReference type="KEGG" id="pcor:KS4_07690"/>
<protein>
    <submittedName>
        <fullName evidence="1">Uncharacterized protein</fullName>
    </submittedName>
</protein>
<sequence>MNRNAVVHEARRRGRALLYKDVIVALHYYLTVA</sequence>
<accession>A0A517YR76</accession>
<reference evidence="1 2" key="1">
    <citation type="submission" date="2019-02" db="EMBL/GenBank/DDBJ databases">
        <title>Deep-cultivation of Planctomycetes and their phenomic and genomic characterization uncovers novel biology.</title>
        <authorList>
            <person name="Wiegand S."/>
            <person name="Jogler M."/>
            <person name="Boedeker C."/>
            <person name="Pinto D."/>
            <person name="Vollmers J."/>
            <person name="Rivas-Marin E."/>
            <person name="Kohn T."/>
            <person name="Peeters S.H."/>
            <person name="Heuer A."/>
            <person name="Rast P."/>
            <person name="Oberbeckmann S."/>
            <person name="Bunk B."/>
            <person name="Jeske O."/>
            <person name="Meyerdierks A."/>
            <person name="Storesund J.E."/>
            <person name="Kallscheuer N."/>
            <person name="Luecker S."/>
            <person name="Lage O.M."/>
            <person name="Pohl T."/>
            <person name="Merkel B.J."/>
            <person name="Hornburger P."/>
            <person name="Mueller R.-W."/>
            <person name="Bruemmer F."/>
            <person name="Labrenz M."/>
            <person name="Spormann A.M."/>
            <person name="Op den Camp H."/>
            <person name="Overmann J."/>
            <person name="Amann R."/>
            <person name="Jetten M.S.M."/>
            <person name="Mascher T."/>
            <person name="Medema M.H."/>
            <person name="Devos D.P."/>
            <person name="Kaster A.-K."/>
            <person name="Ovreas L."/>
            <person name="Rohde M."/>
            <person name="Galperin M.Y."/>
            <person name="Jogler C."/>
        </authorList>
    </citation>
    <scope>NUCLEOTIDE SEQUENCE [LARGE SCALE GENOMIC DNA]</scope>
    <source>
        <strain evidence="1 2">KS4</strain>
    </source>
</reference>